<dbReference type="PROSITE" id="PS00093">
    <property type="entry name" value="N4_MTASE"/>
    <property type="match status" value="1"/>
</dbReference>
<dbReference type="GO" id="GO:0032259">
    <property type="term" value="P:methylation"/>
    <property type="evidence" value="ECO:0007669"/>
    <property type="project" value="UniProtKB-KW"/>
</dbReference>
<comment type="similarity">
    <text evidence="1">Belongs to the N(4)/N(6)-methyltransferase family. N(4) subfamily.</text>
</comment>
<dbReference type="InterPro" id="IPR029063">
    <property type="entry name" value="SAM-dependent_MTases_sf"/>
</dbReference>
<evidence type="ECO:0000256" key="3">
    <source>
        <dbReference type="ARBA" id="ARBA00022603"/>
    </source>
</evidence>
<dbReference type="AlphaFoldDB" id="A0A7G9YTM8"/>
<gene>
    <name evidence="10" type="ORF">FBLENPID_00014</name>
</gene>
<name>A0A7G9YTM8_9EURY</name>
<keyword evidence="5" id="KW-0949">S-adenosyl-L-methionine</keyword>
<evidence type="ECO:0000256" key="6">
    <source>
        <dbReference type="ARBA" id="ARBA00022747"/>
    </source>
</evidence>
<dbReference type="EMBL" id="MT631467">
    <property type="protein sequence ID" value="QNO51362.1"/>
    <property type="molecule type" value="Genomic_DNA"/>
</dbReference>
<evidence type="ECO:0000256" key="4">
    <source>
        <dbReference type="ARBA" id="ARBA00022679"/>
    </source>
</evidence>
<dbReference type="EC" id="2.1.1.113" evidence="2"/>
<dbReference type="GO" id="GO:0015667">
    <property type="term" value="F:site-specific DNA-methyltransferase (cytosine-N4-specific) activity"/>
    <property type="evidence" value="ECO:0007669"/>
    <property type="project" value="UniProtKB-EC"/>
</dbReference>
<keyword evidence="7" id="KW-0238">DNA-binding</keyword>
<dbReference type="PRINTS" id="PR00507">
    <property type="entry name" value="N12N6MTFRASE"/>
</dbReference>
<dbReference type="GO" id="GO:0003677">
    <property type="term" value="F:DNA binding"/>
    <property type="evidence" value="ECO:0007669"/>
    <property type="project" value="UniProtKB-KW"/>
</dbReference>
<dbReference type="PANTHER" id="PTHR13370:SF3">
    <property type="entry name" value="TRNA (GUANINE(10)-N2)-METHYLTRANSFERASE HOMOLOG"/>
    <property type="match status" value="1"/>
</dbReference>
<evidence type="ECO:0000256" key="5">
    <source>
        <dbReference type="ARBA" id="ARBA00022691"/>
    </source>
</evidence>
<evidence type="ECO:0000259" key="9">
    <source>
        <dbReference type="Pfam" id="PF01555"/>
    </source>
</evidence>
<dbReference type="SUPFAM" id="SSF53335">
    <property type="entry name" value="S-adenosyl-L-methionine-dependent methyltransferases"/>
    <property type="match status" value="1"/>
</dbReference>
<keyword evidence="6" id="KW-0680">Restriction system</keyword>
<dbReference type="Gene3D" id="3.40.50.150">
    <property type="entry name" value="Vaccinia Virus protein VP39"/>
    <property type="match status" value="2"/>
</dbReference>
<dbReference type="InterPro" id="IPR002941">
    <property type="entry name" value="DNA_methylase_N4/N6"/>
</dbReference>
<keyword evidence="4" id="KW-0808">Transferase</keyword>
<comment type="catalytic activity">
    <reaction evidence="8">
        <text>a 2'-deoxycytidine in DNA + S-adenosyl-L-methionine = an N(4)-methyl-2'-deoxycytidine in DNA + S-adenosyl-L-homocysteine + H(+)</text>
        <dbReference type="Rhea" id="RHEA:16857"/>
        <dbReference type="Rhea" id="RHEA-COMP:11369"/>
        <dbReference type="Rhea" id="RHEA-COMP:13674"/>
        <dbReference type="ChEBI" id="CHEBI:15378"/>
        <dbReference type="ChEBI" id="CHEBI:57856"/>
        <dbReference type="ChEBI" id="CHEBI:59789"/>
        <dbReference type="ChEBI" id="CHEBI:85452"/>
        <dbReference type="ChEBI" id="CHEBI:137933"/>
        <dbReference type="EC" id="2.1.1.113"/>
    </reaction>
</comment>
<evidence type="ECO:0000313" key="10">
    <source>
        <dbReference type="EMBL" id="QNO51362.1"/>
    </source>
</evidence>
<dbReference type="Pfam" id="PF01555">
    <property type="entry name" value="N6_N4_Mtase"/>
    <property type="match status" value="1"/>
</dbReference>
<keyword evidence="3" id="KW-0489">Methyltransferase</keyword>
<dbReference type="InterPro" id="IPR017985">
    <property type="entry name" value="MeTrfase_CN4_CS"/>
</dbReference>
<evidence type="ECO:0000256" key="1">
    <source>
        <dbReference type="ARBA" id="ARBA00010203"/>
    </source>
</evidence>
<proteinExistence type="inferred from homology"/>
<organism evidence="10">
    <name type="scientific">Candidatus Methanophagaceae archaeon ANME-1 ERB6</name>
    <dbReference type="NCBI Taxonomy" id="2759912"/>
    <lineage>
        <taxon>Archaea</taxon>
        <taxon>Methanobacteriati</taxon>
        <taxon>Methanobacteriota</taxon>
        <taxon>Stenosarchaea group</taxon>
        <taxon>Methanomicrobia</taxon>
        <taxon>Candidatus Methanophagales</taxon>
        <taxon>Candidatus Methanophagaceae</taxon>
    </lineage>
</organism>
<feature type="domain" description="DNA methylase N-4/N-6" evidence="9">
    <location>
        <begin position="29"/>
        <end position="81"/>
    </location>
</feature>
<dbReference type="GO" id="GO:0008170">
    <property type="term" value="F:N-methyltransferase activity"/>
    <property type="evidence" value="ECO:0007669"/>
    <property type="project" value="InterPro"/>
</dbReference>
<evidence type="ECO:0000256" key="8">
    <source>
        <dbReference type="ARBA" id="ARBA00049120"/>
    </source>
</evidence>
<reference evidence="10" key="1">
    <citation type="submission" date="2020-06" db="EMBL/GenBank/DDBJ databases">
        <title>Unique genomic features of the anaerobic methanotrophic archaea.</title>
        <authorList>
            <person name="Chadwick G.L."/>
            <person name="Skennerton C.T."/>
            <person name="Laso-Perez R."/>
            <person name="Leu A.O."/>
            <person name="Speth D.R."/>
            <person name="Yu H."/>
            <person name="Morgan-Lang C."/>
            <person name="Hatzenpichler R."/>
            <person name="Goudeau D."/>
            <person name="Malmstrom R."/>
            <person name="Brazelton W.J."/>
            <person name="Woyke T."/>
            <person name="Hallam S.J."/>
            <person name="Tyson G.W."/>
            <person name="Wegener G."/>
            <person name="Boetius A."/>
            <person name="Orphan V."/>
        </authorList>
    </citation>
    <scope>NUCLEOTIDE SEQUENCE</scope>
</reference>
<dbReference type="PANTHER" id="PTHR13370">
    <property type="entry name" value="RNA METHYLASE-RELATED"/>
    <property type="match status" value="1"/>
</dbReference>
<evidence type="ECO:0000256" key="2">
    <source>
        <dbReference type="ARBA" id="ARBA00012185"/>
    </source>
</evidence>
<dbReference type="GO" id="GO:0005737">
    <property type="term" value="C:cytoplasm"/>
    <property type="evidence" value="ECO:0007669"/>
    <property type="project" value="TreeGrafter"/>
</dbReference>
<dbReference type="GO" id="GO:0009307">
    <property type="term" value="P:DNA restriction-modification system"/>
    <property type="evidence" value="ECO:0007669"/>
    <property type="project" value="UniProtKB-KW"/>
</dbReference>
<protein>
    <recommendedName>
        <fullName evidence="2">site-specific DNA-methyltransferase (cytosine-N(4)-specific)</fullName>
        <ecNumber evidence="2">2.1.1.113</ecNumber>
    </recommendedName>
</protein>
<evidence type="ECO:0000256" key="7">
    <source>
        <dbReference type="ARBA" id="ARBA00023125"/>
    </source>
</evidence>
<accession>A0A7G9YTM8</accession>
<sequence>MMADTKDINGFHLLVTPHQNKKLPIYRWYHFNHSFSRDLVWYLIDKFELNSQSTILDPFCGSGTTLLAARQKGISAMGIDILPLSVFISNAKLQNYDIKKIEHKAKELDKLFNNNANYVVSIPEIPILRKAFSEKTLFNIFAIKNWIQGIKNEKLRYFFLMTLLSVVEKMAYAKKDGGFLRLTPDKEIADIKIAIFTKVNEMLTDIDHRYIQNGVDSNAFLGDARKICFPEESFDAVITSPPYLNRHDYTRVYILELAVGFLKSEKEIKELRYKTLRSHVEAKRIFANGNYIEPPTLKDIIDKLKEKTLPNKQVIPMIAGYFEDMYLVLKEVARVTKRGGFVAFVIGDVRYGGILIPVSEILVEIGNSLGLVYQETIIARFRGNSPQQMGKFGRMPAKENIVIWRK</sequence>